<comment type="caution">
    <text evidence="1">The sequence shown here is derived from an EMBL/GenBank/DDBJ whole genome shotgun (WGS) entry which is preliminary data.</text>
</comment>
<evidence type="ECO:0000313" key="2">
    <source>
        <dbReference type="Proteomes" id="UP000737018"/>
    </source>
</evidence>
<dbReference type="Proteomes" id="UP000737018">
    <property type="component" value="Unassembled WGS sequence"/>
</dbReference>
<reference evidence="1" key="1">
    <citation type="submission" date="2020-03" db="EMBL/GenBank/DDBJ databases">
        <title>Castanea mollissima Vanexum genome sequencing.</title>
        <authorList>
            <person name="Staton M."/>
        </authorList>
    </citation>
    <scope>NUCLEOTIDE SEQUENCE</scope>
    <source>
        <tissue evidence="1">Leaf</tissue>
    </source>
</reference>
<dbReference type="AlphaFoldDB" id="A0A8J4RBL8"/>
<dbReference type="Gene3D" id="2.60.120.200">
    <property type="match status" value="1"/>
</dbReference>
<dbReference type="OrthoDB" id="424753at2759"/>
<evidence type="ECO:0000313" key="1">
    <source>
        <dbReference type="EMBL" id="KAF3966138.1"/>
    </source>
</evidence>
<dbReference type="EMBL" id="JRKL02001087">
    <property type="protein sequence ID" value="KAF3966138.1"/>
    <property type="molecule type" value="Genomic_DNA"/>
</dbReference>
<dbReference type="InterPro" id="IPR013320">
    <property type="entry name" value="ConA-like_dom_sf"/>
</dbReference>
<protein>
    <submittedName>
        <fullName evidence="1">Uncharacterized protein</fullName>
    </submittedName>
</protein>
<gene>
    <name evidence="1" type="ORF">CMV_009737</name>
</gene>
<sequence>MVGSSFSVFILHSSQLLQRGGQWSISVTSIADGRWHIVTMTIDADLGDATCFVDGGFDGHQTGLPLHVGNSIWEQGTEVWKKSVDF</sequence>
<proteinExistence type="predicted"/>
<name>A0A8J4RBL8_9ROSI</name>
<dbReference type="SUPFAM" id="SSF49899">
    <property type="entry name" value="Concanavalin A-like lectins/glucanases"/>
    <property type="match status" value="1"/>
</dbReference>
<organism evidence="1 2">
    <name type="scientific">Castanea mollissima</name>
    <name type="common">Chinese chestnut</name>
    <dbReference type="NCBI Taxonomy" id="60419"/>
    <lineage>
        <taxon>Eukaryota</taxon>
        <taxon>Viridiplantae</taxon>
        <taxon>Streptophyta</taxon>
        <taxon>Embryophyta</taxon>
        <taxon>Tracheophyta</taxon>
        <taxon>Spermatophyta</taxon>
        <taxon>Magnoliopsida</taxon>
        <taxon>eudicotyledons</taxon>
        <taxon>Gunneridae</taxon>
        <taxon>Pentapetalae</taxon>
        <taxon>rosids</taxon>
        <taxon>fabids</taxon>
        <taxon>Fagales</taxon>
        <taxon>Fagaceae</taxon>
        <taxon>Castanea</taxon>
    </lineage>
</organism>
<accession>A0A8J4RBL8</accession>
<keyword evidence="2" id="KW-1185">Reference proteome</keyword>